<gene>
    <name evidence="2" type="ORF">EJB05_51585</name>
</gene>
<dbReference type="EMBL" id="RWGY01000260">
    <property type="protein sequence ID" value="TVU02905.1"/>
    <property type="molecule type" value="Genomic_DNA"/>
</dbReference>
<reference evidence="2 3" key="1">
    <citation type="journal article" date="2019" name="Sci. Rep.">
        <title>A high-quality genome of Eragrostis curvula grass provides insights into Poaceae evolution and supports new strategies to enhance forage quality.</title>
        <authorList>
            <person name="Carballo J."/>
            <person name="Santos B.A.C.M."/>
            <person name="Zappacosta D."/>
            <person name="Garbus I."/>
            <person name="Selva J.P."/>
            <person name="Gallo C.A."/>
            <person name="Diaz A."/>
            <person name="Albertini E."/>
            <person name="Caccamo M."/>
            <person name="Echenique V."/>
        </authorList>
    </citation>
    <scope>NUCLEOTIDE SEQUENCE [LARGE SCALE GENOMIC DNA]</scope>
    <source>
        <strain evidence="3">cv. Victoria</strain>
        <tissue evidence="2">Leaf</tissue>
    </source>
</reference>
<feature type="region of interest" description="Disordered" evidence="1">
    <location>
        <begin position="226"/>
        <end position="271"/>
    </location>
</feature>
<name>A0A5J9SV66_9POAL</name>
<keyword evidence="3" id="KW-1185">Reference proteome</keyword>
<dbReference type="AlphaFoldDB" id="A0A5J9SV66"/>
<evidence type="ECO:0000313" key="3">
    <source>
        <dbReference type="Proteomes" id="UP000324897"/>
    </source>
</evidence>
<organism evidence="2 3">
    <name type="scientific">Eragrostis curvula</name>
    <name type="common">weeping love grass</name>
    <dbReference type="NCBI Taxonomy" id="38414"/>
    <lineage>
        <taxon>Eukaryota</taxon>
        <taxon>Viridiplantae</taxon>
        <taxon>Streptophyta</taxon>
        <taxon>Embryophyta</taxon>
        <taxon>Tracheophyta</taxon>
        <taxon>Spermatophyta</taxon>
        <taxon>Magnoliopsida</taxon>
        <taxon>Liliopsida</taxon>
        <taxon>Poales</taxon>
        <taxon>Poaceae</taxon>
        <taxon>PACMAD clade</taxon>
        <taxon>Chloridoideae</taxon>
        <taxon>Eragrostideae</taxon>
        <taxon>Eragrostidinae</taxon>
        <taxon>Eragrostis</taxon>
    </lineage>
</organism>
<protein>
    <submittedName>
        <fullName evidence="2">Uncharacterized protein</fullName>
    </submittedName>
</protein>
<dbReference type="Proteomes" id="UP000324897">
    <property type="component" value="Unassembled WGS sequence"/>
</dbReference>
<evidence type="ECO:0000313" key="2">
    <source>
        <dbReference type="EMBL" id="TVU02905.1"/>
    </source>
</evidence>
<dbReference type="OrthoDB" id="693145at2759"/>
<feature type="compositionally biased region" description="Basic and acidic residues" evidence="1">
    <location>
        <begin position="226"/>
        <end position="237"/>
    </location>
</feature>
<feature type="region of interest" description="Disordered" evidence="1">
    <location>
        <begin position="51"/>
        <end position="92"/>
    </location>
</feature>
<dbReference type="Gramene" id="TVU02905">
    <property type="protein sequence ID" value="TVU02905"/>
    <property type="gene ID" value="EJB05_51585"/>
</dbReference>
<evidence type="ECO:0000256" key="1">
    <source>
        <dbReference type="SAM" id="MobiDB-lite"/>
    </source>
</evidence>
<sequence length="271" mass="29608">MADETDAEVLTAAEIVCSLRDADLAGWTPPWCKPAPAQEERELIWPAVVRGKRSRRRSPSAGSAGTASGKGRWGRGSPASPLDYSGGSGSGASTSGGEDGGFCLPATKYHRSVIFLCFVCCFLRFCVRDCVGLGLMYVAVGSIGHPQLTFSTPISKPTGQRPRKKLKLPEVQQLVRSLEMENESMRELDLPWLCAQEMRALQRACNALSKENDTLETRFERLKSCNENTSKEQKGKQQVDQQTVVQSPQDSFVLPDLNLPPQDPADVSPVH</sequence>
<feature type="compositionally biased region" description="Low complexity" evidence="1">
    <location>
        <begin position="59"/>
        <end position="70"/>
    </location>
</feature>
<proteinExistence type="predicted"/>
<accession>A0A5J9SV66</accession>
<comment type="caution">
    <text evidence="2">The sequence shown here is derived from an EMBL/GenBank/DDBJ whole genome shotgun (WGS) entry which is preliminary data.</text>
</comment>
<dbReference type="PANTHER" id="PTHR35099">
    <property type="entry name" value="OS02G0182700 PROTEIN"/>
    <property type="match status" value="1"/>
</dbReference>
<feature type="compositionally biased region" description="Polar residues" evidence="1">
    <location>
        <begin position="238"/>
        <end position="250"/>
    </location>
</feature>
<dbReference type="PANTHER" id="PTHR35099:SF2">
    <property type="entry name" value="OS02G0182700 PROTEIN"/>
    <property type="match status" value="1"/>
</dbReference>